<reference evidence="2 3" key="1">
    <citation type="submission" date="2024-09" db="EMBL/GenBank/DDBJ databases">
        <authorList>
            <person name="Sun Q."/>
            <person name="Mori K."/>
        </authorList>
    </citation>
    <scope>NUCLEOTIDE SEQUENCE [LARGE SCALE GENOMIC DNA]</scope>
    <source>
        <strain evidence="2 3">KCTC 23279</strain>
    </source>
</reference>
<sequence length="77" mass="8120">MTELSQSAKNELLKLSAGFISNLGIGLIAAGVFAPGLSLLSTNPVLSKTEFLIVGFGCICVAFLLHLIGRGFLRQIQ</sequence>
<keyword evidence="1" id="KW-0812">Transmembrane</keyword>
<keyword evidence="1" id="KW-0472">Membrane</keyword>
<proteinExistence type="predicted"/>
<name>A0ABV6ESK6_9BRAD</name>
<feature type="transmembrane region" description="Helical" evidence="1">
    <location>
        <begin position="12"/>
        <end position="33"/>
    </location>
</feature>
<organism evidence="2 3">
    <name type="scientific">Rhodopseudomonas telluris</name>
    <dbReference type="NCBI Taxonomy" id="644215"/>
    <lineage>
        <taxon>Bacteria</taxon>
        <taxon>Pseudomonadati</taxon>
        <taxon>Pseudomonadota</taxon>
        <taxon>Alphaproteobacteria</taxon>
        <taxon>Hyphomicrobiales</taxon>
        <taxon>Nitrobacteraceae</taxon>
        <taxon>Rhodopseudomonas</taxon>
    </lineage>
</organism>
<accession>A0ABV6ESK6</accession>
<keyword evidence="1" id="KW-1133">Transmembrane helix</keyword>
<dbReference type="Proteomes" id="UP001589775">
    <property type="component" value="Unassembled WGS sequence"/>
</dbReference>
<comment type="caution">
    <text evidence="2">The sequence shown here is derived from an EMBL/GenBank/DDBJ whole genome shotgun (WGS) entry which is preliminary data.</text>
</comment>
<evidence type="ECO:0008006" key="4">
    <source>
        <dbReference type="Google" id="ProtNLM"/>
    </source>
</evidence>
<dbReference type="RefSeq" id="WP_378387280.1">
    <property type="nucleotide sequence ID" value="NZ_JBHLWM010000004.1"/>
</dbReference>
<evidence type="ECO:0000313" key="3">
    <source>
        <dbReference type="Proteomes" id="UP001589775"/>
    </source>
</evidence>
<evidence type="ECO:0000256" key="1">
    <source>
        <dbReference type="SAM" id="Phobius"/>
    </source>
</evidence>
<feature type="transmembrane region" description="Helical" evidence="1">
    <location>
        <begin position="53"/>
        <end position="73"/>
    </location>
</feature>
<dbReference type="EMBL" id="JBHLWM010000004">
    <property type="protein sequence ID" value="MFC0240891.1"/>
    <property type="molecule type" value="Genomic_DNA"/>
</dbReference>
<evidence type="ECO:0000313" key="2">
    <source>
        <dbReference type="EMBL" id="MFC0240891.1"/>
    </source>
</evidence>
<keyword evidence="3" id="KW-1185">Reference proteome</keyword>
<gene>
    <name evidence="2" type="ORF">ACFFJ6_10460</name>
</gene>
<protein>
    <recommendedName>
        <fullName evidence="4">Amino acid transporter</fullName>
    </recommendedName>
</protein>